<organism evidence="5 6">
    <name type="scientific">Corallococcus aberystwythensis</name>
    <dbReference type="NCBI Taxonomy" id="2316722"/>
    <lineage>
        <taxon>Bacteria</taxon>
        <taxon>Pseudomonadati</taxon>
        <taxon>Myxococcota</taxon>
        <taxon>Myxococcia</taxon>
        <taxon>Myxococcales</taxon>
        <taxon>Cystobacterineae</taxon>
        <taxon>Myxococcaceae</taxon>
        <taxon>Corallococcus</taxon>
    </lineage>
</organism>
<dbReference type="InterPro" id="IPR041669">
    <property type="entry name" value="TetR_C_15"/>
</dbReference>
<dbReference type="InterPro" id="IPR023772">
    <property type="entry name" value="DNA-bd_HTH_TetR-type_CS"/>
</dbReference>
<accession>A0A3A8PUL0</accession>
<evidence type="ECO:0000259" key="4">
    <source>
        <dbReference type="PROSITE" id="PS50977"/>
    </source>
</evidence>
<dbReference type="PRINTS" id="PR00455">
    <property type="entry name" value="HTHTETR"/>
</dbReference>
<dbReference type="AlphaFoldDB" id="A0A3A8PUL0"/>
<keyword evidence="6" id="KW-1185">Reference proteome</keyword>
<dbReference type="Pfam" id="PF00440">
    <property type="entry name" value="TetR_N"/>
    <property type="match status" value="1"/>
</dbReference>
<name>A0A3A8PUL0_9BACT</name>
<evidence type="ECO:0000256" key="2">
    <source>
        <dbReference type="PROSITE-ProRule" id="PRU00335"/>
    </source>
</evidence>
<dbReference type="PANTHER" id="PTHR30055:SF223">
    <property type="entry name" value="HTH-TYPE TRANSCRIPTIONAL REGULATOR UIDR"/>
    <property type="match status" value="1"/>
</dbReference>
<evidence type="ECO:0000256" key="3">
    <source>
        <dbReference type="SAM" id="MobiDB-lite"/>
    </source>
</evidence>
<dbReference type="Pfam" id="PF17918">
    <property type="entry name" value="TetR_C_15"/>
    <property type="match status" value="1"/>
</dbReference>
<dbReference type="InterPro" id="IPR050109">
    <property type="entry name" value="HTH-type_TetR-like_transc_reg"/>
</dbReference>
<dbReference type="Proteomes" id="UP000267003">
    <property type="component" value="Unassembled WGS sequence"/>
</dbReference>
<dbReference type="PROSITE" id="PS50977">
    <property type="entry name" value="HTH_TETR_2"/>
    <property type="match status" value="1"/>
</dbReference>
<feature type="region of interest" description="Disordered" evidence="3">
    <location>
        <begin position="22"/>
        <end position="41"/>
    </location>
</feature>
<dbReference type="GO" id="GO:0003700">
    <property type="term" value="F:DNA-binding transcription factor activity"/>
    <property type="evidence" value="ECO:0007669"/>
    <property type="project" value="TreeGrafter"/>
</dbReference>
<dbReference type="Gene3D" id="1.10.357.10">
    <property type="entry name" value="Tetracycline Repressor, domain 2"/>
    <property type="match status" value="1"/>
</dbReference>
<dbReference type="EMBL" id="RAWK01000183">
    <property type="protein sequence ID" value="RKH59658.1"/>
    <property type="molecule type" value="Genomic_DNA"/>
</dbReference>
<dbReference type="GO" id="GO:0000976">
    <property type="term" value="F:transcription cis-regulatory region binding"/>
    <property type="evidence" value="ECO:0007669"/>
    <property type="project" value="TreeGrafter"/>
</dbReference>
<sequence>MGLECEWALTFSTRVVLTFRHGGLMPRRPPPSRRRAPRQERAQATVDAILTATARVLLRDGYEAASTNRIAQEAGVSVGSLYQYFPSKEGLVTALMEQHRARALTDFEAGLVPLAGQPLPVAMRALIRQVLAVKRENPRLNQVLHELMPRMRQWGLSDVYSQRLHRMVRAFLAPRFEDLRPRNLDMAVFILVNAVEALCHTALTDRPDYVEDDAFVDEIAALAVGYLRPEPALARPRRATRERAARM</sequence>
<dbReference type="SUPFAM" id="SSF46689">
    <property type="entry name" value="Homeodomain-like"/>
    <property type="match status" value="1"/>
</dbReference>
<dbReference type="PANTHER" id="PTHR30055">
    <property type="entry name" value="HTH-TYPE TRANSCRIPTIONAL REGULATOR RUTR"/>
    <property type="match status" value="1"/>
</dbReference>
<feature type="DNA-binding region" description="H-T-H motif" evidence="2">
    <location>
        <begin position="66"/>
        <end position="85"/>
    </location>
</feature>
<evidence type="ECO:0000256" key="1">
    <source>
        <dbReference type="ARBA" id="ARBA00023125"/>
    </source>
</evidence>
<evidence type="ECO:0000313" key="5">
    <source>
        <dbReference type="EMBL" id="RKH59658.1"/>
    </source>
</evidence>
<protein>
    <submittedName>
        <fullName evidence="5">TetR/AcrR family transcriptional regulator</fullName>
    </submittedName>
</protein>
<reference evidence="6" key="1">
    <citation type="submission" date="2018-09" db="EMBL/GenBank/DDBJ databases">
        <authorList>
            <person name="Livingstone P.G."/>
            <person name="Whitworth D.E."/>
        </authorList>
    </citation>
    <scope>NUCLEOTIDE SEQUENCE [LARGE SCALE GENOMIC DNA]</scope>
    <source>
        <strain evidence="6">AB050A</strain>
    </source>
</reference>
<keyword evidence="1 2" id="KW-0238">DNA-binding</keyword>
<gene>
    <name evidence="5" type="ORF">D7W81_26865</name>
</gene>
<proteinExistence type="predicted"/>
<dbReference type="PROSITE" id="PS01081">
    <property type="entry name" value="HTH_TETR_1"/>
    <property type="match status" value="1"/>
</dbReference>
<feature type="domain" description="HTH tetR-type" evidence="4">
    <location>
        <begin position="43"/>
        <end position="103"/>
    </location>
</feature>
<comment type="caution">
    <text evidence="5">The sequence shown here is derived from an EMBL/GenBank/DDBJ whole genome shotgun (WGS) entry which is preliminary data.</text>
</comment>
<dbReference type="InterPro" id="IPR009057">
    <property type="entry name" value="Homeodomain-like_sf"/>
</dbReference>
<evidence type="ECO:0000313" key="6">
    <source>
        <dbReference type="Proteomes" id="UP000267003"/>
    </source>
</evidence>
<dbReference type="InterPro" id="IPR001647">
    <property type="entry name" value="HTH_TetR"/>
</dbReference>